<protein>
    <submittedName>
        <fullName evidence="3">Uncharacterized protein</fullName>
    </submittedName>
</protein>
<feature type="region of interest" description="Disordered" evidence="2">
    <location>
        <begin position="1"/>
        <end position="102"/>
    </location>
</feature>
<feature type="compositionally biased region" description="Basic and acidic residues" evidence="2">
    <location>
        <begin position="477"/>
        <end position="493"/>
    </location>
</feature>
<evidence type="ECO:0000256" key="2">
    <source>
        <dbReference type="SAM" id="MobiDB-lite"/>
    </source>
</evidence>
<feature type="region of interest" description="Disordered" evidence="2">
    <location>
        <begin position="236"/>
        <end position="315"/>
    </location>
</feature>
<dbReference type="Proteomes" id="UP001385951">
    <property type="component" value="Unassembled WGS sequence"/>
</dbReference>
<evidence type="ECO:0000313" key="4">
    <source>
        <dbReference type="Proteomes" id="UP001385951"/>
    </source>
</evidence>
<gene>
    <name evidence="3" type="ORF">QCA50_000826</name>
</gene>
<feature type="compositionally biased region" description="Basic residues" evidence="2">
    <location>
        <begin position="71"/>
        <end position="80"/>
    </location>
</feature>
<feature type="compositionally biased region" description="Acidic residues" evidence="2">
    <location>
        <begin position="257"/>
        <end position="267"/>
    </location>
</feature>
<feature type="compositionally biased region" description="Pro residues" evidence="2">
    <location>
        <begin position="397"/>
        <end position="413"/>
    </location>
</feature>
<accession>A0AAW0H064</accession>
<feature type="region of interest" description="Disordered" evidence="2">
    <location>
        <begin position="394"/>
        <end position="493"/>
    </location>
</feature>
<dbReference type="EMBL" id="JASBNA010000001">
    <property type="protein sequence ID" value="KAK7696175.1"/>
    <property type="molecule type" value="Genomic_DNA"/>
</dbReference>
<proteinExistence type="predicted"/>
<sequence length="548" mass="61406">MIDPSQVGGGGPLQYSSSSSEGPELRDLVDNHLPPLSQDDDASGQTPPSPRSTFRSSTSLVPSGHDTNSARSHRRSHRRSREGPSHHRDSGNREMVKTFVSEQYQDAKTKRYIRRALELLDNETKRALEAERRALELAERFRVVNDARVQAQSDLTRANEELRMWKIQYEGAQRELRKGQDMLRDVESQRDTAETSAAHARSVARKLREKHLVLLAKEEGRKQGYEEGLKRAREEMRAAGYRPSQSTRSLRPPLQEVIDEEEEDESPDYGLGPNMEPVDDREDVDTLDDLNLHDFPVPQVPSSRGRNAPGSRFREHGISPATTTASLYPQGVSVPLVPPQPIVEEGPPEVHPIPIHNAPSSPNHPETPIPPDGWIPRADENGFVTLPPPHELMGRAPPSPRSPLQPLPIPIREPQPHSDIRVGVAMTSDPNVRDYGYNKGRTSPRSLADSIPSTTISQFDLVNSSNYNSPKFSSRNLSREQDRGPDRNVRERKLSTIHETSFSDSNSPAVDTNRMPDAVTFPICFTCRRVQLGDCNSTRGVLWSRHPY</sequence>
<evidence type="ECO:0000313" key="3">
    <source>
        <dbReference type="EMBL" id="KAK7696175.1"/>
    </source>
</evidence>
<name>A0AAW0H064_9APHY</name>
<feature type="coiled-coil region" evidence="1">
    <location>
        <begin position="113"/>
        <end position="189"/>
    </location>
</feature>
<dbReference type="AlphaFoldDB" id="A0AAW0H064"/>
<comment type="caution">
    <text evidence="3">The sequence shown here is derived from an EMBL/GenBank/DDBJ whole genome shotgun (WGS) entry which is preliminary data.</text>
</comment>
<keyword evidence="1" id="KW-0175">Coiled coil</keyword>
<evidence type="ECO:0000256" key="1">
    <source>
        <dbReference type="SAM" id="Coils"/>
    </source>
</evidence>
<reference evidence="3 4" key="1">
    <citation type="submission" date="2022-09" db="EMBL/GenBank/DDBJ databases">
        <authorList>
            <person name="Palmer J.M."/>
        </authorList>
    </citation>
    <scope>NUCLEOTIDE SEQUENCE [LARGE SCALE GENOMIC DNA]</scope>
    <source>
        <strain evidence="3 4">DSM 7382</strain>
    </source>
</reference>
<keyword evidence="4" id="KW-1185">Reference proteome</keyword>
<feature type="compositionally biased region" description="Acidic residues" evidence="2">
    <location>
        <begin position="277"/>
        <end position="288"/>
    </location>
</feature>
<feature type="compositionally biased region" description="Polar residues" evidence="2">
    <location>
        <begin position="440"/>
        <end position="476"/>
    </location>
</feature>
<feature type="compositionally biased region" description="Basic and acidic residues" evidence="2">
    <location>
        <begin position="81"/>
        <end position="96"/>
    </location>
</feature>
<organism evidence="3 4">
    <name type="scientific">Cerrena zonata</name>
    <dbReference type="NCBI Taxonomy" id="2478898"/>
    <lineage>
        <taxon>Eukaryota</taxon>
        <taxon>Fungi</taxon>
        <taxon>Dikarya</taxon>
        <taxon>Basidiomycota</taxon>
        <taxon>Agaricomycotina</taxon>
        <taxon>Agaricomycetes</taxon>
        <taxon>Polyporales</taxon>
        <taxon>Cerrenaceae</taxon>
        <taxon>Cerrena</taxon>
    </lineage>
</organism>